<dbReference type="NCBIfam" id="TIGR01460">
    <property type="entry name" value="HAD-SF-IIA"/>
    <property type="match status" value="1"/>
</dbReference>
<dbReference type="GO" id="GO:0046474">
    <property type="term" value="P:glycerophospholipid biosynthetic process"/>
    <property type="evidence" value="ECO:0007669"/>
    <property type="project" value="TreeGrafter"/>
</dbReference>
<protein>
    <recommendedName>
        <fullName evidence="2">Haloacid dehalogenase-like hydrolase domain-containing 5</fullName>
    </recommendedName>
</protein>
<proteinExistence type="predicted"/>
<dbReference type="InterPro" id="IPR036412">
    <property type="entry name" value="HAD-like_sf"/>
</dbReference>
<reference evidence="4" key="1">
    <citation type="submission" date="2025-08" db="UniProtKB">
        <authorList>
            <consortium name="RefSeq"/>
        </authorList>
    </citation>
    <scope>IDENTIFICATION</scope>
    <source>
        <tissue evidence="4">Gonads</tissue>
    </source>
</reference>
<dbReference type="NCBIfam" id="TIGR01456">
    <property type="entry name" value="CECR5"/>
    <property type="match status" value="1"/>
</dbReference>
<dbReference type="RefSeq" id="XP_013407521.1">
    <property type="nucleotide sequence ID" value="XM_013552067.2"/>
</dbReference>
<evidence type="ECO:0000256" key="1">
    <source>
        <dbReference type="ARBA" id="ARBA00022729"/>
    </source>
</evidence>
<dbReference type="FunFam" id="3.40.50.1000:FF:000081">
    <property type="entry name" value="Haloacid dehalogenase like hydrolase domain containing 5"/>
    <property type="match status" value="1"/>
</dbReference>
<dbReference type="InParanoid" id="A0A1S3JBF7"/>
<evidence type="ECO:0000313" key="4">
    <source>
        <dbReference type="RefSeq" id="XP_013407521.1"/>
    </source>
</evidence>
<dbReference type="InterPro" id="IPR023214">
    <property type="entry name" value="HAD_sf"/>
</dbReference>
<dbReference type="GeneID" id="106171632"/>
<dbReference type="KEGG" id="lak:106171632"/>
<gene>
    <name evidence="4" type="primary">LOC106171632</name>
</gene>
<dbReference type="Pfam" id="PF13344">
    <property type="entry name" value="Hydrolase_6"/>
    <property type="match status" value="1"/>
</dbReference>
<organism evidence="3 4">
    <name type="scientific">Lingula anatina</name>
    <name type="common">Brachiopod</name>
    <name type="synonym">Lingula unguis</name>
    <dbReference type="NCBI Taxonomy" id="7574"/>
    <lineage>
        <taxon>Eukaryota</taxon>
        <taxon>Metazoa</taxon>
        <taxon>Spiralia</taxon>
        <taxon>Lophotrochozoa</taxon>
        <taxon>Brachiopoda</taxon>
        <taxon>Linguliformea</taxon>
        <taxon>Lingulata</taxon>
        <taxon>Lingulida</taxon>
        <taxon>Linguloidea</taxon>
        <taxon>Lingulidae</taxon>
        <taxon>Lingula</taxon>
    </lineage>
</organism>
<dbReference type="OrthoDB" id="10251048at2759"/>
<keyword evidence="3" id="KW-1185">Reference proteome</keyword>
<dbReference type="Gene3D" id="3.40.50.1000">
    <property type="entry name" value="HAD superfamily/HAD-like"/>
    <property type="match status" value="2"/>
</dbReference>
<dbReference type="AlphaFoldDB" id="A0A1S3JBF7"/>
<evidence type="ECO:0000313" key="3">
    <source>
        <dbReference type="Proteomes" id="UP000085678"/>
    </source>
</evidence>
<keyword evidence="1" id="KW-0732">Signal</keyword>
<dbReference type="GO" id="GO:0005739">
    <property type="term" value="C:mitochondrion"/>
    <property type="evidence" value="ECO:0007669"/>
    <property type="project" value="TreeGrafter"/>
</dbReference>
<accession>A0A1S3JBF7</accession>
<dbReference type="SUPFAM" id="SSF56784">
    <property type="entry name" value="HAD-like"/>
    <property type="match status" value="1"/>
</dbReference>
<dbReference type="PANTHER" id="PTHR14269:SF4">
    <property type="entry name" value="CAT EYE SYNDROME CRITICAL REGION PROTEIN 5"/>
    <property type="match status" value="1"/>
</dbReference>
<dbReference type="InterPro" id="IPR006357">
    <property type="entry name" value="HAD-SF_hydro_IIA"/>
</dbReference>
<dbReference type="InterPro" id="IPR050324">
    <property type="entry name" value="CDP-alcohol_PTase-I"/>
</dbReference>
<evidence type="ECO:0000256" key="2">
    <source>
        <dbReference type="ARBA" id="ARBA00069384"/>
    </source>
</evidence>
<dbReference type="PANTHER" id="PTHR14269">
    <property type="entry name" value="CDP-DIACYLGLYCEROL--GLYCEROL-3-PHOSPHATE 3-PHOSPHATIDYLTRANSFERASE-RELATED"/>
    <property type="match status" value="1"/>
</dbReference>
<dbReference type="Proteomes" id="UP000085678">
    <property type="component" value="Unplaced"/>
</dbReference>
<dbReference type="InterPro" id="IPR006353">
    <property type="entry name" value="HAD-SF_hydro_IIA_CECR5"/>
</dbReference>
<sequence>MATTAAGRSCMAVICNSKFLLTPPTFRRAVCNLRRRRYSAQAFRKPHAPNFGLLFDIDGVIVRGREVLPSSKEAISLLTDQNTGKFKVPCVFVTNAGNALRSAKAEQLSNWLGVPVSQDQVVMSHSPLKLFKQFHNKTVLVSGQGPVLQIAKNLGFTKVVTIENLKSTFPMLDMVDHTRRRREPGKYEKFFPKIEAIVLFGEPVRWETNLQLILDLLLTNGKPDTAPEYIPYPHIPLLACNMDLMWMAEACMPRFGHGCFLHCLEGLYHKITGRHIQYTALIGKPSEITYHHAEYVINQHAESLGLETPLHRLYAIGDNPETDIYGANLYNRYLRDKRFPTSRKQKMSQGKGGSGIMLSRGNGDGDPLYVLEDDCEVLDCADSIESILVLTGVYDKSRDYKQQGGDKHIFNHNHRDFTVDEDLKMPTFTVKNVLEAVKLVYEEEQFYS</sequence>
<name>A0A1S3JBF7_LINAN</name>